<dbReference type="Pfam" id="PF04193">
    <property type="entry name" value="PQ-loop"/>
    <property type="match status" value="1"/>
</dbReference>
<evidence type="ECO:0000256" key="1">
    <source>
        <dbReference type="ARBA" id="ARBA00004141"/>
    </source>
</evidence>
<accession>A0A5J4Z8J2</accession>
<feature type="transmembrane region" description="Helical" evidence="5">
    <location>
        <begin position="126"/>
        <end position="144"/>
    </location>
</feature>
<feature type="transmembrane region" description="Helical" evidence="5">
    <location>
        <begin position="80"/>
        <end position="99"/>
    </location>
</feature>
<comment type="caution">
    <text evidence="6">The sequence shown here is derived from an EMBL/GenBank/DDBJ whole genome shotgun (WGS) entry which is preliminary data.</text>
</comment>
<evidence type="ECO:0000313" key="6">
    <source>
        <dbReference type="EMBL" id="KAA8499468.1"/>
    </source>
</evidence>
<evidence type="ECO:0000256" key="5">
    <source>
        <dbReference type="SAM" id="Phobius"/>
    </source>
</evidence>
<dbReference type="GO" id="GO:0016020">
    <property type="term" value="C:membrane"/>
    <property type="evidence" value="ECO:0007669"/>
    <property type="project" value="UniProtKB-SubCell"/>
</dbReference>
<proteinExistence type="predicted"/>
<feature type="transmembrane region" description="Helical" evidence="5">
    <location>
        <begin position="210"/>
        <end position="231"/>
    </location>
</feature>
<evidence type="ECO:0000256" key="2">
    <source>
        <dbReference type="ARBA" id="ARBA00022692"/>
    </source>
</evidence>
<dbReference type="InterPro" id="IPR006603">
    <property type="entry name" value="PQ-loop_rpt"/>
</dbReference>
<keyword evidence="4 5" id="KW-0472">Membrane</keyword>
<dbReference type="OrthoDB" id="3662at2759"/>
<evidence type="ECO:0000256" key="3">
    <source>
        <dbReference type="ARBA" id="ARBA00022989"/>
    </source>
</evidence>
<dbReference type="EMBL" id="VRMN01000001">
    <property type="protein sequence ID" value="KAA8499468.1"/>
    <property type="molecule type" value="Genomic_DNA"/>
</dbReference>
<dbReference type="Proteomes" id="UP000324585">
    <property type="component" value="Unassembled WGS sequence"/>
</dbReference>
<feature type="transmembrane region" description="Helical" evidence="5">
    <location>
        <begin position="243"/>
        <end position="265"/>
    </location>
</feature>
<evidence type="ECO:0000256" key="4">
    <source>
        <dbReference type="ARBA" id="ARBA00023136"/>
    </source>
</evidence>
<dbReference type="AlphaFoldDB" id="A0A5J4Z8J2"/>
<dbReference type="Gene3D" id="1.20.1280.290">
    <property type="match status" value="2"/>
</dbReference>
<keyword evidence="3 5" id="KW-1133">Transmembrane helix</keyword>
<comment type="subcellular location">
    <subcellularLocation>
        <location evidence="1">Membrane</location>
        <topology evidence="1">Multi-pass membrane protein</topology>
    </subcellularLocation>
</comment>
<keyword evidence="7" id="KW-1185">Reference proteome</keyword>
<feature type="transmembrane region" description="Helical" evidence="5">
    <location>
        <begin position="179"/>
        <end position="198"/>
    </location>
</feature>
<protein>
    <recommendedName>
        <fullName evidence="8">Cystinosin-like</fullName>
    </recommendedName>
</protein>
<organism evidence="6 7">
    <name type="scientific">Porphyridium purpureum</name>
    <name type="common">Red alga</name>
    <name type="synonym">Porphyridium cruentum</name>
    <dbReference type="NCBI Taxonomy" id="35688"/>
    <lineage>
        <taxon>Eukaryota</taxon>
        <taxon>Rhodophyta</taxon>
        <taxon>Bangiophyceae</taxon>
        <taxon>Porphyridiales</taxon>
        <taxon>Porphyridiaceae</taxon>
        <taxon>Porphyridium</taxon>
    </lineage>
</organism>
<keyword evidence="2 5" id="KW-0812">Transmembrane</keyword>
<evidence type="ECO:0008006" key="8">
    <source>
        <dbReference type="Google" id="ProtNLM"/>
    </source>
</evidence>
<evidence type="ECO:0000313" key="7">
    <source>
        <dbReference type="Proteomes" id="UP000324585"/>
    </source>
</evidence>
<dbReference type="OMA" id="WEMYTEQ"/>
<reference evidence="7" key="1">
    <citation type="journal article" date="2019" name="Nat. Commun.">
        <title>Expansion of phycobilisome linker gene families in mesophilic red algae.</title>
        <authorList>
            <person name="Lee J."/>
            <person name="Kim D."/>
            <person name="Bhattacharya D."/>
            <person name="Yoon H.S."/>
        </authorList>
    </citation>
    <scope>NUCLEOTIDE SEQUENCE [LARGE SCALE GENOMIC DNA]</scope>
    <source>
        <strain evidence="7">CCMP 1328</strain>
    </source>
</reference>
<gene>
    <name evidence="6" type="ORF">FVE85_7053</name>
</gene>
<name>A0A5J4Z8J2_PORPP</name>
<sequence>MAPVAPHQAYGAVWLAAWAGRRLLAAAGDSGAAASDGGGELGPQDLCTTWMCDMGGLLMTFLQLGQVVPQHWEMYTEQSAVGISAFLLLFGSLYTYFAALDVVLTGQSYFTCGISVYRCFMLNQPLIQMVGSFVLTATLWYWYLKYHKPPREEFFKDAARLSVFVYDGDKHQAYKFYHVFLYIALATALFSVIVIVTYGSIQAPQVEILAHYFGIISAVLNAIMWLPQIYVTYRFKHRGALSLAWVLFSVLMDVVYSVYLAFLGLDWSVWANNIPDGIQTSVLLGLVLYYDWQDRQAALEADAEEKLPLQPLTIASQYGK</sequence>